<dbReference type="GeneID" id="106547065"/>
<evidence type="ECO:0000313" key="2">
    <source>
        <dbReference type="Proteomes" id="UP000504617"/>
    </source>
</evidence>
<dbReference type="CDD" id="cd00176">
    <property type="entry name" value="SPEC"/>
    <property type="match status" value="1"/>
</dbReference>
<name>A0A6I9XU01_9SAUR</name>
<dbReference type="RefSeq" id="XP_013919574.1">
    <property type="nucleotide sequence ID" value="XM_014064099.1"/>
</dbReference>
<dbReference type="Proteomes" id="UP000504617">
    <property type="component" value="Unplaced"/>
</dbReference>
<protein>
    <submittedName>
        <fullName evidence="3">Uncharacterized protein LOC106547065</fullName>
    </submittedName>
</protein>
<organism evidence="2 3">
    <name type="scientific">Thamnophis sirtalis</name>
    <dbReference type="NCBI Taxonomy" id="35019"/>
    <lineage>
        <taxon>Eukaryota</taxon>
        <taxon>Metazoa</taxon>
        <taxon>Chordata</taxon>
        <taxon>Craniata</taxon>
        <taxon>Vertebrata</taxon>
        <taxon>Euteleostomi</taxon>
        <taxon>Lepidosauria</taxon>
        <taxon>Squamata</taxon>
        <taxon>Bifurcata</taxon>
        <taxon>Unidentata</taxon>
        <taxon>Episquamata</taxon>
        <taxon>Toxicofera</taxon>
        <taxon>Serpentes</taxon>
        <taxon>Colubroidea</taxon>
        <taxon>Colubridae</taxon>
        <taxon>Natricinae</taxon>
        <taxon>Thamnophis</taxon>
    </lineage>
</organism>
<dbReference type="PANTHER" id="PTHR11915">
    <property type="entry name" value="SPECTRIN/FILAMIN RELATED CYTOSKELETAL PROTEIN"/>
    <property type="match status" value="1"/>
</dbReference>
<dbReference type="Gene3D" id="1.20.58.60">
    <property type="match status" value="2"/>
</dbReference>
<dbReference type="OrthoDB" id="430364at2759"/>
<keyword evidence="2" id="KW-1185">Reference proteome</keyword>
<dbReference type="SUPFAM" id="SSF46966">
    <property type="entry name" value="Spectrin repeat"/>
    <property type="match status" value="2"/>
</dbReference>
<feature type="coiled-coil region" evidence="1">
    <location>
        <begin position="99"/>
        <end position="159"/>
    </location>
</feature>
<dbReference type="InterPro" id="IPR018159">
    <property type="entry name" value="Spectrin/alpha-actinin"/>
</dbReference>
<evidence type="ECO:0000256" key="1">
    <source>
        <dbReference type="SAM" id="Coils"/>
    </source>
</evidence>
<evidence type="ECO:0000313" key="3">
    <source>
        <dbReference type="RefSeq" id="XP_013919574.1"/>
    </source>
</evidence>
<reference evidence="3" key="1">
    <citation type="submission" date="2025-08" db="UniProtKB">
        <authorList>
            <consortium name="RefSeq"/>
        </authorList>
    </citation>
    <scope>IDENTIFICATION</scope>
</reference>
<feature type="coiled-coil region" evidence="1">
    <location>
        <begin position="47"/>
        <end position="74"/>
    </location>
</feature>
<dbReference type="KEGG" id="tsr:106547065"/>
<feature type="non-terminal residue" evidence="3">
    <location>
        <position position="414"/>
    </location>
</feature>
<keyword evidence="1" id="KW-0175">Coiled coil</keyword>
<accession>A0A6I9XU01</accession>
<dbReference type="AlphaFoldDB" id="A0A6I9XU01"/>
<sequence>MYFNTNIASILILLQGAPNQFNSPEPLHLVLSQSAQQGKSKDMSRPLKELQEAVEMLNNVVKEREQTLKAATETENLEYFPQVMKDKEEIGLSWVTSQIETIQERAETLARELIQAEKSFTTVKSEMDLFAVQGIQKRQQEIESDMTLLEGNIEELERAATHLVQISEDSKPILEILEAWKDLQKLVLENSVHGQQTVRLWQFFKGYLAIISWTEDTRAQIFSDNLNAQGLSEAPWENLKNSMEAKFKEFEELAASGWELIAEKHYLSKTIKERMEELQNMLGWVMVRYQAQCSPKDPGNKNDEPQNLQIELDSGADVTETDGILNSKVLMKCSAGDYHKQQNEPVSTAFALNVLPGYKQSLEESGNGLPFEVEVPQGTLVLEPSETPVLLVPQASPGSLGSTVSLILNIEKEG</sequence>
<proteinExistence type="predicted"/>
<gene>
    <name evidence="3" type="primary">LOC106547065</name>
</gene>